<accession>A0A851X9D5</accession>
<comment type="similarity">
    <text evidence="5">Belongs to the PIERCE1 family.</text>
</comment>
<dbReference type="GO" id="GO:0005879">
    <property type="term" value="C:axonemal microtubule"/>
    <property type="evidence" value="ECO:0007669"/>
    <property type="project" value="InterPro"/>
</dbReference>
<evidence type="ECO:0000256" key="2">
    <source>
        <dbReference type="ARBA" id="ARBA00022490"/>
    </source>
</evidence>
<evidence type="ECO:0000256" key="4">
    <source>
        <dbReference type="ARBA" id="ARBA00023273"/>
    </source>
</evidence>
<organism evidence="7 8">
    <name type="scientific">Eolophus roseicapilla</name>
    <name type="common">Galah cockatoo</name>
    <name type="synonym">Cacatua roseicapilla</name>
    <dbReference type="NCBI Taxonomy" id="176039"/>
    <lineage>
        <taxon>Eukaryota</taxon>
        <taxon>Metazoa</taxon>
        <taxon>Chordata</taxon>
        <taxon>Craniata</taxon>
        <taxon>Vertebrata</taxon>
        <taxon>Euteleostomi</taxon>
        <taxon>Archelosauria</taxon>
        <taxon>Archosauria</taxon>
        <taxon>Dinosauria</taxon>
        <taxon>Saurischia</taxon>
        <taxon>Theropoda</taxon>
        <taxon>Coelurosauria</taxon>
        <taxon>Aves</taxon>
        <taxon>Neognathae</taxon>
        <taxon>Neoaves</taxon>
        <taxon>Telluraves</taxon>
        <taxon>Australaves</taxon>
        <taxon>Psittaciformes</taxon>
        <taxon>Cacatuidae</taxon>
        <taxon>Eolophus</taxon>
    </lineage>
</organism>
<reference evidence="7" key="1">
    <citation type="submission" date="2019-09" db="EMBL/GenBank/DDBJ databases">
        <title>Bird 10,000 Genomes (B10K) Project - Family phase.</title>
        <authorList>
            <person name="Zhang G."/>
        </authorList>
    </citation>
    <scope>NUCLEOTIDE SEQUENCE</scope>
    <source>
        <strain evidence="7">B10K-DU-025-06</strain>
        <tissue evidence="7">Mixed tissue sample</tissue>
    </source>
</reference>
<dbReference type="AlphaFoldDB" id="A0A851X9D5"/>
<sequence>AAPPCPAASSSQTAPAGTGEPPRPAPRRPGPHSPASTPLCPRRKPEPHPRYRTTNQTYGSRAPTVHEVPSSFHIIPHGFTRIQGQGGPYRNTGLNTALEKSHVTGPGNFITAYDHLDFHPSYNPNGPSHC</sequence>
<keyword evidence="3" id="KW-0206">Cytoskeleton</keyword>
<keyword evidence="8" id="KW-1185">Reference proteome</keyword>
<dbReference type="Proteomes" id="UP000637704">
    <property type="component" value="Unassembled WGS sequence"/>
</dbReference>
<feature type="compositionally biased region" description="Low complexity" evidence="6">
    <location>
        <begin position="7"/>
        <end position="20"/>
    </location>
</feature>
<keyword evidence="4" id="KW-0966">Cell projection</keyword>
<feature type="non-terminal residue" evidence="7">
    <location>
        <position position="130"/>
    </location>
</feature>
<evidence type="ECO:0000313" key="8">
    <source>
        <dbReference type="Proteomes" id="UP000637704"/>
    </source>
</evidence>
<dbReference type="InterPro" id="IPR026507">
    <property type="entry name" value="PIRC1/2"/>
</dbReference>
<evidence type="ECO:0000256" key="6">
    <source>
        <dbReference type="SAM" id="MobiDB-lite"/>
    </source>
</evidence>
<evidence type="ECO:0000256" key="3">
    <source>
        <dbReference type="ARBA" id="ARBA00023212"/>
    </source>
</evidence>
<dbReference type="PANTHER" id="PTHR20899:SF1">
    <property type="entry name" value="PIERCER OF MICROTUBULE WALL 1 PROTEIN"/>
    <property type="match status" value="1"/>
</dbReference>
<comment type="caution">
    <text evidence="7">The sequence shown here is derived from an EMBL/GenBank/DDBJ whole genome shotgun (WGS) entry which is preliminary data.</text>
</comment>
<comment type="subcellular location">
    <subcellularLocation>
        <location evidence="1">Cytoplasm</location>
        <location evidence="1">Cytoskeleton</location>
        <location evidence="1">Cilium axoneme</location>
    </subcellularLocation>
</comment>
<gene>
    <name evidence="7" type="primary">Ci116</name>
    <name evidence="7" type="ORF">EOLROS_R14529</name>
</gene>
<evidence type="ECO:0000256" key="1">
    <source>
        <dbReference type="ARBA" id="ARBA00004430"/>
    </source>
</evidence>
<protein>
    <submittedName>
        <fullName evidence="7">CI116 protein</fullName>
    </submittedName>
</protein>
<dbReference type="EMBL" id="WBNI01000014">
    <property type="protein sequence ID" value="NXD62125.1"/>
    <property type="molecule type" value="Genomic_DNA"/>
</dbReference>
<proteinExistence type="inferred from homology"/>
<name>A0A851X9D5_EOLRO</name>
<evidence type="ECO:0000313" key="7">
    <source>
        <dbReference type="EMBL" id="NXD62125.1"/>
    </source>
</evidence>
<dbReference type="PANTHER" id="PTHR20899">
    <property type="entry name" value="PIERCE HOMOLOG"/>
    <property type="match status" value="1"/>
</dbReference>
<feature type="region of interest" description="Disordered" evidence="6">
    <location>
        <begin position="1"/>
        <end position="63"/>
    </location>
</feature>
<evidence type="ECO:0000256" key="5">
    <source>
        <dbReference type="ARBA" id="ARBA00038014"/>
    </source>
</evidence>
<feature type="non-terminal residue" evidence="7">
    <location>
        <position position="1"/>
    </location>
</feature>
<dbReference type="GO" id="GO:0035082">
    <property type="term" value="P:axoneme assembly"/>
    <property type="evidence" value="ECO:0007669"/>
    <property type="project" value="InterPro"/>
</dbReference>
<dbReference type="Pfam" id="PF14892">
    <property type="entry name" value="PIRC1_2"/>
    <property type="match status" value="1"/>
</dbReference>
<keyword evidence="2" id="KW-0963">Cytoplasm</keyword>